<keyword evidence="6" id="KW-0479">Metal-binding</keyword>
<feature type="signal peptide" evidence="14">
    <location>
        <begin position="1"/>
        <end position="19"/>
    </location>
</feature>
<keyword evidence="8" id="KW-0560">Oxidoreductase</keyword>
<dbReference type="EC" id="1.4.3.13" evidence="11"/>
<accession>A0A8J6KD62</accession>
<evidence type="ECO:0000256" key="11">
    <source>
        <dbReference type="ARBA" id="ARBA00038869"/>
    </source>
</evidence>
<feature type="compositionally biased region" description="Polar residues" evidence="13">
    <location>
        <begin position="280"/>
        <end position="302"/>
    </location>
</feature>
<keyword evidence="7" id="KW-0801">TPQ</keyword>
<evidence type="ECO:0000256" key="5">
    <source>
        <dbReference type="ARBA" id="ARBA00022525"/>
    </source>
</evidence>
<evidence type="ECO:0000256" key="14">
    <source>
        <dbReference type="SAM" id="SignalP"/>
    </source>
</evidence>
<keyword evidence="16" id="KW-1185">Reference proteome</keyword>
<dbReference type="PRINTS" id="PR00074">
    <property type="entry name" value="LYSYLOXIDASE"/>
</dbReference>
<evidence type="ECO:0000256" key="8">
    <source>
        <dbReference type="ARBA" id="ARBA00023002"/>
    </source>
</evidence>
<dbReference type="GO" id="GO:0005507">
    <property type="term" value="F:copper ion binding"/>
    <property type="evidence" value="ECO:0007669"/>
    <property type="project" value="InterPro"/>
</dbReference>
<evidence type="ECO:0000256" key="13">
    <source>
        <dbReference type="SAM" id="MobiDB-lite"/>
    </source>
</evidence>
<organism evidence="15 16">
    <name type="scientific">Eleutherodactylus coqui</name>
    <name type="common">Puerto Rican coqui</name>
    <dbReference type="NCBI Taxonomy" id="57060"/>
    <lineage>
        <taxon>Eukaryota</taxon>
        <taxon>Metazoa</taxon>
        <taxon>Chordata</taxon>
        <taxon>Craniata</taxon>
        <taxon>Vertebrata</taxon>
        <taxon>Euteleostomi</taxon>
        <taxon>Amphibia</taxon>
        <taxon>Batrachia</taxon>
        <taxon>Anura</taxon>
        <taxon>Neobatrachia</taxon>
        <taxon>Hyloidea</taxon>
        <taxon>Eleutherodactylidae</taxon>
        <taxon>Eleutherodactylinae</taxon>
        <taxon>Eleutherodactylus</taxon>
        <taxon>Eleutherodactylus</taxon>
    </lineage>
</organism>
<dbReference type="InterPro" id="IPR001695">
    <property type="entry name" value="Lysyl_oxidase"/>
</dbReference>
<dbReference type="Pfam" id="PF01186">
    <property type="entry name" value="Lysyl_oxidase"/>
    <property type="match status" value="1"/>
</dbReference>
<dbReference type="OrthoDB" id="547291at2759"/>
<dbReference type="InterPro" id="IPR050912">
    <property type="entry name" value="LOX-like_protein"/>
</dbReference>
<evidence type="ECO:0000256" key="1">
    <source>
        <dbReference type="ARBA" id="ARBA00001935"/>
    </source>
</evidence>
<dbReference type="InterPro" id="IPR019828">
    <property type="entry name" value="Lysyl_oxidase_CS"/>
</dbReference>
<reference evidence="15" key="1">
    <citation type="thesis" date="2020" institute="ProQuest LLC" country="789 East Eisenhower Parkway, Ann Arbor, MI, USA">
        <title>Comparative Genomics and Chromosome Evolution.</title>
        <authorList>
            <person name="Mudd A.B."/>
        </authorList>
    </citation>
    <scope>NUCLEOTIDE SEQUENCE</scope>
    <source>
        <strain evidence="15">HN-11 Male</strain>
        <tissue evidence="15">Kidney and liver</tissue>
    </source>
</reference>
<evidence type="ECO:0000256" key="6">
    <source>
        <dbReference type="ARBA" id="ARBA00022723"/>
    </source>
</evidence>
<feature type="chain" id="PRO_5035242454" description="protein-lysine 6-oxidase" evidence="14">
    <location>
        <begin position="20"/>
        <end position="523"/>
    </location>
</feature>
<evidence type="ECO:0000256" key="2">
    <source>
        <dbReference type="ARBA" id="ARBA00004239"/>
    </source>
</evidence>
<comment type="similarity">
    <text evidence="3">Belongs to the lysyl oxidase family.</text>
</comment>
<evidence type="ECO:0000313" key="16">
    <source>
        <dbReference type="Proteomes" id="UP000770717"/>
    </source>
</evidence>
<gene>
    <name evidence="15" type="ORF">GDO78_005522</name>
</gene>
<dbReference type="AlphaFoldDB" id="A0A8J6KD62"/>
<protein>
    <recommendedName>
        <fullName evidence="11">protein-lysine 6-oxidase</fullName>
        <ecNumber evidence="11">1.4.3.13</ecNumber>
    </recommendedName>
</protein>
<feature type="region of interest" description="Disordered" evidence="13">
    <location>
        <begin position="78"/>
        <end position="156"/>
    </location>
</feature>
<proteinExistence type="inferred from homology"/>
<dbReference type="PROSITE" id="PS00926">
    <property type="entry name" value="LYSYL_OXIDASE"/>
    <property type="match status" value="1"/>
</dbReference>
<evidence type="ECO:0000256" key="12">
    <source>
        <dbReference type="ARBA" id="ARBA00047861"/>
    </source>
</evidence>
<dbReference type="EMBL" id="WNTK01000002">
    <property type="protein sequence ID" value="KAG9489603.1"/>
    <property type="molecule type" value="Genomic_DNA"/>
</dbReference>
<evidence type="ECO:0000256" key="3">
    <source>
        <dbReference type="ARBA" id="ARBA00007492"/>
    </source>
</evidence>
<keyword evidence="9" id="KW-0186">Copper</keyword>
<dbReference type="PANTHER" id="PTHR45817">
    <property type="entry name" value="LYSYL OXIDASE-LIKE-RELATED"/>
    <property type="match status" value="1"/>
</dbReference>
<keyword evidence="14" id="KW-0732">Signal</keyword>
<feature type="compositionally biased region" description="Polar residues" evidence="13">
    <location>
        <begin position="129"/>
        <end position="141"/>
    </location>
</feature>
<keyword evidence="10" id="KW-1015">Disulfide bond</keyword>
<name>A0A8J6KD62_ELECQ</name>
<dbReference type="GO" id="GO:0004720">
    <property type="term" value="F:protein-lysine 6-oxidase activity"/>
    <property type="evidence" value="ECO:0007669"/>
    <property type="project" value="UniProtKB-EC"/>
</dbReference>
<evidence type="ECO:0000256" key="4">
    <source>
        <dbReference type="ARBA" id="ARBA00022477"/>
    </source>
</evidence>
<comment type="cofactor">
    <cofactor evidence="1">
        <name>Cu cation</name>
        <dbReference type="ChEBI" id="CHEBI:23378"/>
    </cofactor>
</comment>
<evidence type="ECO:0000313" key="15">
    <source>
        <dbReference type="EMBL" id="KAG9489603.1"/>
    </source>
</evidence>
<sequence>MTLLAQLCLCMSGLSLCLGQDGTGWGQMIQWEESGRRYRLLNSGSEYQAAGEGTGRTRVVLDGVRSGVDLRRQAPTLPRTGSQTVRGNTRHPFGFGQVPDNWQGGGETASTSRFIPSAGAGAGRGGSTRIRQSSSQNSVGQSFVPRPQPPFVPQPEFYPQAYEESYGYARGGGGYAAQPPWGGGYEDFYEEPSPPFAQPPYFAPPVLPPRQPAPANPAVPQDGLDRRFAHSLYRGDDIPVVSDPVHPPVAGGGGDTRLPPYGGVGQGEGYYGAQRPDYLQPQNRAANTPSNGGESQTGQQGRPNVGSVFRTGQSGRGLPDLVPDPSYVQAATYVQRAHLYSLRCAAEERCLSSSAYAADTSDYDVRILLRFPQRVKNQGTADFMPTRPRQAWEWHSCHQHYHSMDEFSHYDLLDATTGRKVAEGHKASFCLEDTTCDFGNLKRYACTSHTQGLSPGCYDTYNADIDCQWIDITEVKPGNYILKVVVNPKYIVLESDFTNNVVRCNIHYTGRYVSATNCRITQF</sequence>
<dbReference type="Proteomes" id="UP000770717">
    <property type="component" value="Unassembled WGS sequence"/>
</dbReference>
<feature type="region of interest" description="Disordered" evidence="13">
    <location>
        <begin position="238"/>
        <end position="321"/>
    </location>
</feature>
<dbReference type="GO" id="GO:0005615">
    <property type="term" value="C:extracellular space"/>
    <property type="evidence" value="ECO:0007669"/>
    <property type="project" value="TreeGrafter"/>
</dbReference>
<evidence type="ECO:0000256" key="7">
    <source>
        <dbReference type="ARBA" id="ARBA00022772"/>
    </source>
</evidence>
<dbReference type="PANTHER" id="PTHR45817:SF8">
    <property type="entry name" value="LYSYL OXIDASE HOMOLOG 1"/>
    <property type="match status" value="1"/>
</dbReference>
<evidence type="ECO:0000256" key="10">
    <source>
        <dbReference type="ARBA" id="ARBA00023157"/>
    </source>
</evidence>
<comment type="caution">
    <text evidence="15">The sequence shown here is derived from an EMBL/GenBank/DDBJ whole genome shotgun (WGS) entry which is preliminary data.</text>
</comment>
<evidence type="ECO:0000256" key="9">
    <source>
        <dbReference type="ARBA" id="ARBA00023008"/>
    </source>
</evidence>
<comment type="catalytic activity">
    <reaction evidence="12">
        <text>L-lysyl-[protein] + O2 + H2O = (S)-2-amino-6-oxohexanoyl-[protein] + H2O2 + NH4(+)</text>
        <dbReference type="Rhea" id="RHEA:24544"/>
        <dbReference type="Rhea" id="RHEA-COMP:9752"/>
        <dbReference type="Rhea" id="RHEA-COMP:12448"/>
        <dbReference type="ChEBI" id="CHEBI:15377"/>
        <dbReference type="ChEBI" id="CHEBI:15379"/>
        <dbReference type="ChEBI" id="CHEBI:16240"/>
        <dbReference type="ChEBI" id="CHEBI:28938"/>
        <dbReference type="ChEBI" id="CHEBI:29969"/>
        <dbReference type="ChEBI" id="CHEBI:131803"/>
        <dbReference type="EC" id="1.4.3.13"/>
    </reaction>
</comment>
<keyword evidence="4" id="KW-0886">LTQ</keyword>
<keyword evidence="5" id="KW-0964">Secreted</keyword>
<comment type="subcellular location">
    <subcellularLocation>
        <location evidence="2">Secreted</location>
        <location evidence="2">Extracellular space</location>
    </subcellularLocation>
</comment>
<dbReference type="GO" id="GO:0030199">
    <property type="term" value="P:collagen fibril organization"/>
    <property type="evidence" value="ECO:0007669"/>
    <property type="project" value="TreeGrafter"/>
</dbReference>